<evidence type="ECO:0000256" key="7">
    <source>
        <dbReference type="RuleBase" id="RU363032"/>
    </source>
</evidence>
<dbReference type="Pfam" id="PF00528">
    <property type="entry name" value="BPD_transp_1"/>
    <property type="match status" value="1"/>
</dbReference>
<dbReference type="RefSeq" id="WP_015802255.1">
    <property type="nucleotide sequence ID" value="NC_013093.1"/>
</dbReference>
<keyword evidence="5 7" id="KW-1133">Transmembrane helix</keyword>
<evidence type="ECO:0000256" key="2">
    <source>
        <dbReference type="ARBA" id="ARBA00022448"/>
    </source>
</evidence>
<protein>
    <submittedName>
        <fullName evidence="9">Binding-protein-dependent transport systems inner membrane component</fullName>
    </submittedName>
</protein>
<dbReference type="GO" id="GO:0005886">
    <property type="term" value="C:plasma membrane"/>
    <property type="evidence" value="ECO:0007669"/>
    <property type="project" value="UniProtKB-SubCell"/>
</dbReference>
<feature type="transmembrane region" description="Helical" evidence="7">
    <location>
        <begin position="205"/>
        <end position="225"/>
    </location>
</feature>
<reference evidence="9 10" key="1">
    <citation type="journal article" date="2009" name="Stand. Genomic Sci.">
        <title>Complete genome sequence of Actinosynnema mirum type strain (101).</title>
        <authorList>
            <person name="Land M."/>
            <person name="Lapidus A."/>
            <person name="Mayilraj S."/>
            <person name="Chen F."/>
            <person name="Copeland A."/>
            <person name="Del Rio T.G."/>
            <person name="Nolan M."/>
            <person name="Lucas S."/>
            <person name="Tice H."/>
            <person name="Cheng J.F."/>
            <person name="Chertkov O."/>
            <person name="Bruce D."/>
            <person name="Goodwin L."/>
            <person name="Pitluck S."/>
            <person name="Rohde M."/>
            <person name="Goker M."/>
            <person name="Pati A."/>
            <person name="Ivanova N."/>
            <person name="Mavromatis K."/>
            <person name="Chen A."/>
            <person name="Palaniappan K."/>
            <person name="Hauser L."/>
            <person name="Chang Y.J."/>
            <person name="Jeffries C.C."/>
            <person name="Brettin T."/>
            <person name="Detter J.C."/>
            <person name="Han C."/>
            <person name="Chain P."/>
            <person name="Tindall B.J."/>
            <person name="Bristow J."/>
            <person name="Eisen J.A."/>
            <person name="Markowitz V."/>
            <person name="Hugenholtz P."/>
            <person name="Kyrpides N.C."/>
            <person name="Klenk H.P."/>
        </authorList>
    </citation>
    <scope>NUCLEOTIDE SEQUENCE [LARGE SCALE GENOMIC DNA]</scope>
    <source>
        <strain evidence="10">ATCC 29888 / DSM 43827 / JCM 3225 / NBRC 14064 / NCIMB 13271 / NRRL B-12336 / IMRU 3971 / 101</strain>
    </source>
</reference>
<dbReference type="CDD" id="cd06261">
    <property type="entry name" value="TM_PBP2"/>
    <property type="match status" value="1"/>
</dbReference>
<dbReference type="eggNOG" id="COG1175">
    <property type="taxonomic scope" value="Bacteria"/>
</dbReference>
<dbReference type="EMBL" id="CP001630">
    <property type="protein sequence ID" value="ACU37367.1"/>
    <property type="molecule type" value="Genomic_DNA"/>
</dbReference>
<evidence type="ECO:0000256" key="3">
    <source>
        <dbReference type="ARBA" id="ARBA00022475"/>
    </source>
</evidence>
<dbReference type="PROSITE" id="PS50928">
    <property type="entry name" value="ABC_TM1"/>
    <property type="match status" value="1"/>
</dbReference>
<evidence type="ECO:0000313" key="9">
    <source>
        <dbReference type="EMBL" id="ACU37367.1"/>
    </source>
</evidence>
<sequence>MLRTRTALALVAPAVLLYAALLLYPAVRGVALSFTDARGVVGGRVVGLDNYRALLADPAVGAALRNTLLFTLVVVVAQNGVALLLAHWLHRVPSVRSLTRVALLVPSTTAVVVVGYVWAQVYSPVGGPLDALLGALGLDELRRVWLGDPATALPAIAVATVWMYLGHATVIFLAGYLAVPTPVFEAAELDGARGWRRFWHVDWPLLAPALTINVTLSVIGSLRVFDLPFVMTGGGPGDATRTLSLLVYESSFRDYRFGYGTAVATALLGVTVAASLVITLVLRRREVTW</sequence>
<feature type="transmembrane region" description="Helical" evidence="7">
    <location>
        <begin position="101"/>
        <end position="119"/>
    </location>
</feature>
<dbReference type="PANTHER" id="PTHR30193">
    <property type="entry name" value="ABC TRANSPORTER PERMEASE PROTEIN"/>
    <property type="match status" value="1"/>
</dbReference>
<organism evidence="9 10">
    <name type="scientific">Actinosynnema mirum (strain ATCC 29888 / DSM 43827 / JCM 3225 / NBRC 14064 / NCIMB 13271 / NRRL B-12336 / IMRU 3971 / 101)</name>
    <dbReference type="NCBI Taxonomy" id="446462"/>
    <lineage>
        <taxon>Bacteria</taxon>
        <taxon>Bacillati</taxon>
        <taxon>Actinomycetota</taxon>
        <taxon>Actinomycetes</taxon>
        <taxon>Pseudonocardiales</taxon>
        <taxon>Pseudonocardiaceae</taxon>
        <taxon>Actinosynnema</taxon>
    </lineage>
</organism>
<evidence type="ECO:0000256" key="4">
    <source>
        <dbReference type="ARBA" id="ARBA00022692"/>
    </source>
</evidence>
<feature type="transmembrane region" description="Helical" evidence="7">
    <location>
        <begin position="257"/>
        <end position="282"/>
    </location>
</feature>
<dbReference type="SUPFAM" id="SSF161098">
    <property type="entry name" value="MetI-like"/>
    <property type="match status" value="1"/>
</dbReference>
<dbReference type="GO" id="GO:0055085">
    <property type="term" value="P:transmembrane transport"/>
    <property type="evidence" value="ECO:0007669"/>
    <property type="project" value="InterPro"/>
</dbReference>
<evidence type="ECO:0000256" key="1">
    <source>
        <dbReference type="ARBA" id="ARBA00004651"/>
    </source>
</evidence>
<keyword evidence="3" id="KW-1003">Cell membrane</keyword>
<dbReference type="Proteomes" id="UP000002213">
    <property type="component" value="Chromosome"/>
</dbReference>
<keyword evidence="4 7" id="KW-0812">Transmembrane</keyword>
<dbReference type="AlphaFoldDB" id="C6WAP8"/>
<feature type="domain" description="ABC transmembrane type-1" evidence="8">
    <location>
        <begin position="64"/>
        <end position="280"/>
    </location>
</feature>
<evidence type="ECO:0000259" key="8">
    <source>
        <dbReference type="PROSITE" id="PS50928"/>
    </source>
</evidence>
<dbReference type="Gene3D" id="1.10.3720.10">
    <property type="entry name" value="MetI-like"/>
    <property type="match status" value="1"/>
</dbReference>
<feature type="transmembrane region" description="Helical" evidence="7">
    <location>
        <begin position="68"/>
        <end position="89"/>
    </location>
</feature>
<dbReference type="OrthoDB" id="3614395at2"/>
<keyword evidence="10" id="KW-1185">Reference proteome</keyword>
<dbReference type="InterPro" id="IPR000515">
    <property type="entry name" value="MetI-like"/>
</dbReference>
<comment type="similarity">
    <text evidence="7">Belongs to the binding-protein-dependent transport system permease family.</text>
</comment>
<comment type="subcellular location">
    <subcellularLocation>
        <location evidence="1 7">Cell membrane</location>
        <topology evidence="1 7">Multi-pass membrane protein</topology>
    </subcellularLocation>
</comment>
<dbReference type="HOGENOM" id="CLU_016047_0_0_11"/>
<dbReference type="KEGG" id="ami:Amir_3473"/>
<dbReference type="InterPro" id="IPR035906">
    <property type="entry name" value="MetI-like_sf"/>
</dbReference>
<keyword evidence="2 7" id="KW-0813">Transport</keyword>
<evidence type="ECO:0000256" key="6">
    <source>
        <dbReference type="ARBA" id="ARBA00023136"/>
    </source>
</evidence>
<feature type="transmembrane region" description="Helical" evidence="7">
    <location>
        <begin position="161"/>
        <end position="184"/>
    </location>
</feature>
<gene>
    <name evidence="9" type="ordered locus">Amir_3473</name>
</gene>
<accession>C6WAP8</accession>
<name>C6WAP8_ACTMD</name>
<evidence type="ECO:0000313" key="10">
    <source>
        <dbReference type="Proteomes" id="UP000002213"/>
    </source>
</evidence>
<dbReference type="InterPro" id="IPR051393">
    <property type="entry name" value="ABC_transporter_permease"/>
</dbReference>
<proteinExistence type="inferred from homology"/>
<keyword evidence="6 7" id="KW-0472">Membrane</keyword>
<dbReference type="PANTHER" id="PTHR30193:SF41">
    <property type="entry name" value="DIACETYLCHITOBIOSE UPTAKE SYSTEM PERMEASE PROTEIN NGCF"/>
    <property type="match status" value="1"/>
</dbReference>
<dbReference type="STRING" id="446462.Amir_3473"/>
<evidence type="ECO:0000256" key="5">
    <source>
        <dbReference type="ARBA" id="ARBA00022989"/>
    </source>
</evidence>